<comment type="caution">
    <text evidence="1">The sequence shown here is derived from an EMBL/GenBank/DDBJ whole genome shotgun (WGS) entry which is preliminary data.</text>
</comment>
<dbReference type="Proteomes" id="UP000611500">
    <property type="component" value="Unassembled WGS sequence"/>
</dbReference>
<evidence type="ECO:0000313" key="1">
    <source>
        <dbReference type="EMBL" id="GHG98768.1"/>
    </source>
</evidence>
<gene>
    <name evidence="1" type="ORF">GCM10010961_34200</name>
</gene>
<keyword evidence="2" id="KW-1185">Reference proteome</keyword>
<dbReference type="EMBL" id="BNAP01000022">
    <property type="protein sequence ID" value="GHG98768.1"/>
    <property type="molecule type" value="Genomic_DNA"/>
</dbReference>
<reference evidence="1" key="2">
    <citation type="submission" date="2020-09" db="EMBL/GenBank/DDBJ databases">
        <authorList>
            <person name="Sun Q."/>
            <person name="Zhou Y."/>
        </authorList>
    </citation>
    <scope>NUCLEOTIDE SEQUENCE</scope>
    <source>
        <strain evidence="1">CGMCC 1.7081</strain>
    </source>
</reference>
<accession>A0A8J3HAU9</accession>
<protein>
    <submittedName>
        <fullName evidence="1">Uncharacterized protein</fullName>
    </submittedName>
</protein>
<organism evidence="1 2">
    <name type="scientific">Pseudodonghicola xiamenensis</name>
    <dbReference type="NCBI Taxonomy" id="337702"/>
    <lineage>
        <taxon>Bacteria</taxon>
        <taxon>Pseudomonadati</taxon>
        <taxon>Pseudomonadota</taxon>
        <taxon>Alphaproteobacteria</taxon>
        <taxon>Rhodobacterales</taxon>
        <taxon>Paracoccaceae</taxon>
        <taxon>Pseudodonghicola</taxon>
    </lineage>
</organism>
<evidence type="ECO:0000313" key="2">
    <source>
        <dbReference type="Proteomes" id="UP000611500"/>
    </source>
</evidence>
<dbReference type="AlphaFoldDB" id="A0A8J3HAU9"/>
<proteinExistence type="predicted"/>
<reference evidence="1" key="1">
    <citation type="journal article" date="2014" name="Int. J. Syst. Evol. Microbiol.">
        <title>Complete genome sequence of Corynebacterium casei LMG S-19264T (=DSM 44701T), isolated from a smear-ripened cheese.</title>
        <authorList>
            <consortium name="US DOE Joint Genome Institute (JGI-PGF)"/>
            <person name="Walter F."/>
            <person name="Albersmeier A."/>
            <person name="Kalinowski J."/>
            <person name="Ruckert C."/>
        </authorList>
    </citation>
    <scope>NUCLEOTIDE SEQUENCE</scope>
    <source>
        <strain evidence="1">CGMCC 1.7081</strain>
    </source>
</reference>
<sequence length="82" mass="9143">MRPIASGIAVVNGYTDARAEFAFDPVNRLIQWLCMGSQRQDKRGYKQSGKRKFHGVSFHCGCHAGDIEGESWRADDKGLNTV</sequence>
<name>A0A8J3HAU9_9RHOB</name>